<feature type="signal peptide" evidence="2">
    <location>
        <begin position="1"/>
        <end position="21"/>
    </location>
</feature>
<proteinExistence type="predicted"/>
<evidence type="ECO:0000256" key="2">
    <source>
        <dbReference type="SAM" id="SignalP"/>
    </source>
</evidence>
<dbReference type="EMBL" id="AWEY01000008">
    <property type="protein sequence ID" value="ERK39768.1"/>
    <property type="molecule type" value="Genomic_DNA"/>
</dbReference>
<evidence type="ECO:0000313" key="4">
    <source>
        <dbReference type="EMBL" id="ERK39768.1"/>
    </source>
</evidence>
<comment type="caution">
    <text evidence="4">The sequence shown here is derived from an EMBL/GenBank/DDBJ whole genome shotgun (WGS) entry which is preliminary data.</text>
</comment>
<feature type="transmembrane region" description="Helical" evidence="1">
    <location>
        <begin position="163"/>
        <end position="180"/>
    </location>
</feature>
<keyword evidence="1" id="KW-1133">Transmembrane helix</keyword>
<dbReference type="AlphaFoldDB" id="U2QEL8"/>
<keyword evidence="1" id="KW-0472">Membrane</keyword>
<evidence type="ECO:0000259" key="3">
    <source>
        <dbReference type="Pfam" id="PF19762"/>
    </source>
</evidence>
<dbReference type="PATRIC" id="fig|1115809.3.peg.573"/>
<sequence>MKRYFTALILSLTLGTLVVNAGPKHRHHPVATAVADTSSTGIEAYSDTTSVAAVEDTVADEPAFVDKDLDSDWEETAVQHFLNKLFAGTLGVGGVLLALLVVVFIFLLLLSPFIILALIIRFMLKRHNDRVAIAEQAMATGQPVPDGVKPRDGRSDEALWQKGVKNVSLGIGLALFFYFLGASPLVGIGVLVACMGGGQIYIAKKSAHRDPSNDKEDPTPEF</sequence>
<feature type="transmembrane region" description="Helical" evidence="1">
    <location>
        <begin position="95"/>
        <end position="120"/>
    </location>
</feature>
<evidence type="ECO:0000256" key="1">
    <source>
        <dbReference type="SAM" id="Phobius"/>
    </source>
</evidence>
<keyword evidence="2" id="KW-0732">Signal</keyword>
<keyword evidence="5" id="KW-1185">Reference proteome</keyword>
<feature type="domain" description="DUF6249" evidence="3">
    <location>
        <begin position="102"/>
        <end position="204"/>
    </location>
</feature>
<dbReference type="InterPro" id="IPR046216">
    <property type="entry name" value="DUF6249"/>
</dbReference>
<reference evidence="4 5" key="1">
    <citation type="submission" date="2013-08" db="EMBL/GenBank/DDBJ databases">
        <authorList>
            <person name="Durkin A.S."/>
            <person name="Haft D.R."/>
            <person name="McCorrison J."/>
            <person name="Torralba M."/>
            <person name="Gillis M."/>
            <person name="Haft D.H."/>
            <person name="Methe B."/>
            <person name="Sutton G."/>
            <person name="Nelson K.E."/>
        </authorList>
    </citation>
    <scope>NUCLEOTIDE SEQUENCE [LARGE SCALE GENOMIC DNA]</scope>
    <source>
        <strain evidence="4 5">F0067</strain>
    </source>
</reference>
<accession>U2QEL8</accession>
<dbReference type="RefSeq" id="WP_021588897.1">
    <property type="nucleotide sequence ID" value="NZ_AWEY01000008.1"/>
</dbReference>
<feature type="chain" id="PRO_5005375672" description="DUF6249 domain-containing protein" evidence="2">
    <location>
        <begin position="22"/>
        <end position="222"/>
    </location>
</feature>
<dbReference type="Pfam" id="PF19762">
    <property type="entry name" value="DUF6249"/>
    <property type="match status" value="1"/>
</dbReference>
<name>U2QEL8_9BACT</name>
<keyword evidence="1" id="KW-0812">Transmembrane</keyword>
<protein>
    <recommendedName>
        <fullName evidence="3">DUF6249 domain-containing protein</fullName>
    </recommendedName>
</protein>
<dbReference type="Proteomes" id="UP000016648">
    <property type="component" value="Unassembled WGS sequence"/>
</dbReference>
<organism evidence="4 5">
    <name type="scientific">Segatella baroniae F0067</name>
    <dbReference type="NCBI Taxonomy" id="1115809"/>
    <lineage>
        <taxon>Bacteria</taxon>
        <taxon>Pseudomonadati</taxon>
        <taxon>Bacteroidota</taxon>
        <taxon>Bacteroidia</taxon>
        <taxon>Bacteroidales</taxon>
        <taxon>Prevotellaceae</taxon>
        <taxon>Segatella</taxon>
    </lineage>
</organism>
<evidence type="ECO:0000313" key="5">
    <source>
        <dbReference type="Proteomes" id="UP000016648"/>
    </source>
</evidence>
<gene>
    <name evidence="4" type="ORF">HMPREF9135_0102</name>
</gene>